<dbReference type="EC" id="2.7.1.39" evidence="3 12"/>
<sequence length="314" mass="33312">MEKQKVTAFAPATVANVSCGFDILGFAVEDLGDKVSVSLSDSPGVRVKTISGDKGKLPYEPEKNTCSVAIMAMLKELDFSGGLEIDLYKGLPLGSGMGSSAASAVAALVAANTLLGNPFEKKDLLPFAMESERIACGAAHADNVSPALLGGFVLIREYQPLDVIPLHVPRGLYCTLVHPHLVLNTYDSRSVLRRNVSLQDATTQSGNIAGLVAGLFQEDMALISRSLNDVIAEPSRSVLIPGYDEVKEGIKPAGALGCGISGSGPTIFILSPSEEIAWEVSRLAQNVFDKMQLPIDLYVSAINTRGAYIMEEEI</sequence>
<dbReference type="NCBIfam" id="NF002288">
    <property type="entry name" value="PRK01212.1-4"/>
    <property type="match status" value="1"/>
</dbReference>
<dbReference type="GO" id="GO:0009088">
    <property type="term" value="P:threonine biosynthetic process"/>
    <property type="evidence" value="ECO:0007669"/>
    <property type="project" value="UniProtKB-UniRule"/>
</dbReference>
<evidence type="ECO:0000256" key="11">
    <source>
        <dbReference type="ARBA" id="ARBA00049375"/>
    </source>
</evidence>
<evidence type="ECO:0000259" key="14">
    <source>
        <dbReference type="Pfam" id="PF08544"/>
    </source>
</evidence>
<dbReference type="STRING" id="388280.SAMN04488057_12336"/>
<comment type="catalytic activity">
    <reaction evidence="11 12">
        <text>L-homoserine + ATP = O-phospho-L-homoserine + ADP + H(+)</text>
        <dbReference type="Rhea" id="RHEA:13985"/>
        <dbReference type="ChEBI" id="CHEBI:15378"/>
        <dbReference type="ChEBI" id="CHEBI:30616"/>
        <dbReference type="ChEBI" id="CHEBI:57476"/>
        <dbReference type="ChEBI" id="CHEBI:57590"/>
        <dbReference type="ChEBI" id="CHEBI:456216"/>
        <dbReference type="EC" id="2.7.1.39"/>
    </reaction>
</comment>
<evidence type="ECO:0000256" key="3">
    <source>
        <dbReference type="ARBA" id="ARBA00012078"/>
    </source>
</evidence>
<dbReference type="InterPro" id="IPR036554">
    <property type="entry name" value="GHMP_kinase_C_sf"/>
</dbReference>
<dbReference type="PANTHER" id="PTHR20861">
    <property type="entry name" value="HOMOSERINE/4-DIPHOSPHOCYTIDYL-2-C-METHYL-D-ERYTHRITOL KINASE"/>
    <property type="match status" value="1"/>
</dbReference>
<dbReference type="InterPro" id="IPR013750">
    <property type="entry name" value="GHMP_kinase_C_dom"/>
</dbReference>
<dbReference type="PIRSF" id="PIRSF000676">
    <property type="entry name" value="Homoser_kin"/>
    <property type="match status" value="1"/>
</dbReference>
<dbReference type="HAMAP" id="MF_00384">
    <property type="entry name" value="Homoser_kinase"/>
    <property type="match status" value="1"/>
</dbReference>
<dbReference type="OrthoDB" id="9769912at2"/>
<keyword evidence="7 12" id="KW-0791">Threonine biosynthesis</keyword>
<protein>
    <recommendedName>
        <fullName evidence="4 12">Homoserine kinase</fullName>
        <shortName evidence="12">HK</shortName>
        <shortName evidence="12">HSK</shortName>
        <ecNumber evidence="3 12">2.7.1.39</ecNumber>
    </recommendedName>
</protein>
<dbReference type="Proteomes" id="UP000184513">
    <property type="component" value="Unassembled WGS sequence"/>
</dbReference>
<dbReference type="PROSITE" id="PS00627">
    <property type="entry name" value="GHMP_KINASES_ATP"/>
    <property type="match status" value="1"/>
</dbReference>
<comment type="pathway">
    <text evidence="1 12">Amino-acid biosynthesis; L-threonine biosynthesis; L-threonine from L-aspartate: step 4/5.</text>
</comment>
<evidence type="ECO:0000256" key="12">
    <source>
        <dbReference type="HAMAP-Rule" id="MF_00384"/>
    </source>
</evidence>
<comment type="function">
    <text evidence="12">Catalyzes the ATP-dependent phosphorylation of L-homoserine to L-homoserine phosphate.</text>
</comment>
<proteinExistence type="inferred from homology"/>
<evidence type="ECO:0000256" key="2">
    <source>
        <dbReference type="ARBA" id="ARBA00007370"/>
    </source>
</evidence>
<keyword evidence="6 12" id="KW-0808">Transferase</keyword>
<keyword evidence="16" id="KW-1185">Reference proteome</keyword>
<dbReference type="UniPathway" id="UPA00050">
    <property type="reaction ID" value="UER00064"/>
</dbReference>
<dbReference type="RefSeq" id="WP_073098142.1">
    <property type="nucleotide sequence ID" value="NZ_FRCY01000023.1"/>
</dbReference>
<dbReference type="Pfam" id="PF00288">
    <property type="entry name" value="GHMP_kinases_N"/>
    <property type="match status" value="1"/>
</dbReference>
<dbReference type="InterPro" id="IPR006204">
    <property type="entry name" value="GHMP_kinase_N_dom"/>
</dbReference>
<evidence type="ECO:0000313" key="16">
    <source>
        <dbReference type="Proteomes" id="UP000184513"/>
    </source>
</evidence>
<dbReference type="PRINTS" id="PR00958">
    <property type="entry name" value="HOMSERKINASE"/>
</dbReference>
<dbReference type="Pfam" id="PF08544">
    <property type="entry name" value="GHMP_kinases_C"/>
    <property type="match status" value="1"/>
</dbReference>
<dbReference type="PANTHER" id="PTHR20861:SF1">
    <property type="entry name" value="HOMOSERINE KINASE"/>
    <property type="match status" value="1"/>
</dbReference>
<dbReference type="GO" id="GO:0005737">
    <property type="term" value="C:cytoplasm"/>
    <property type="evidence" value="ECO:0007669"/>
    <property type="project" value="UniProtKB-SubCell"/>
</dbReference>
<feature type="domain" description="GHMP kinase C-terminal" evidence="14">
    <location>
        <begin position="214"/>
        <end position="277"/>
    </location>
</feature>
<dbReference type="SUPFAM" id="SSF55060">
    <property type="entry name" value="GHMP Kinase, C-terminal domain"/>
    <property type="match status" value="1"/>
</dbReference>
<feature type="domain" description="GHMP kinase N-terminal" evidence="13">
    <location>
        <begin position="69"/>
        <end position="151"/>
    </location>
</feature>
<keyword evidence="10 12" id="KW-0067">ATP-binding</keyword>
<dbReference type="InterPro" id="IPR006203">
    <property type="entry name" value="GHMP_knse_ATP-bd_CS"/>
</dbReference>
<feature type="binding site" evidence="12">
    <location>
        <begin position="92"/>
        <end position="102"/>
    </location>
    <ligand>
        <name>ATP</name>
        <dbReference type="ChEBI" id="CHEBI:30616"/>
    </ligand>
</feature>
<evidence type="ECO:0000259" key="13">
    <source>
        <dbReference type="Pfam" id="PF00288"/>
    </source>
</evidence>
<accession>A0A1M7QSD6</accession>
<evidence type="ECO:0000256" key="6">
    <source>
        <dbReference type="ARBA" id="ARBA00022679"/>
    </source>
</evidence>
<keyword evidence="8 12" id="KW-0547">Nucleotide-binding</keyword>
<dbReference type="InterPro" id="IPR014721">
    <property type="entry name" value="Ribsml_uS5_D2-typ_fold_subgr"/>
</dbReference>
<dbReference type="Gene3D" id="3.30.230.10">
    <property type="match status" value="1"/>
</dbReference>
<evidence type="ECO:0000256" key="9">
    <source>
        <dbReference type="ARBA" id="ARBA00022777"/>
    </source>
</evidence>
<comment type="subcellular location">
    <subcellularLocation>
        <location evidence="12">Cytoplasm</location>
    </subcellularLocation>
</comment>
<evidence type="ECO:0000313" key="15">
    <source>
        <dbReference type="EMBL" id="SHN34597.1"/>
    </source>
</evidence>
<evidence type="ECO:0000256" key="10">
    <source>
        <dbReference type="ARBA" id="ARBA00022840"/>
    </source>
</evidence>
<evidence type="ECO:0000256" key="4">
    <source>
        <dbReference type="ARBA" id="ARBA00017858"/>
    </source>
</evidence>
<dbReference type="InterPro" id="IPR020568">
    <property type="entry name" value="Ribosomal_Su5_D2-typ_SF"/>
</dbReference>
<name>A0A1M7QSD6_9BACT</name>
<reference evidence="15 16" key="1">
    <citation type="submission" date="2016-11" db="EMBL/GenBank/DDBJ databases">
        <authorList>
            <person name="Jaros S."/>
            <person name="Januszkiewicz K."/>
            <person name="Wedrychowicz H."/>
        </authorList>
    </citation>
    <scope>NUCLEOTIDE SEQUENCE [LARGE SCALE GENOMIC DNA]</scope>
    <source>
        <strain evidence="15 16">CGMCC 1.6102</strain>
    </source>
</reference>
<evidence type="ECO:0000256" key="8">
    <source>
        <dbReference type="ARBA" id="ARBA00022741"/>
    </source>
</evidence>
<evidence type="ECO:0000256" key="7">
    <source>
        <dbReference type="ARBA" id="ARBA00022697"/>
    </source>
</evidence>
<organism evidence="15 16">
    <name type="scientific">Cyclobacterium lianum</name>
    <dbReference type="NCBI Taxonomy" id="388280"/>
    <lineage>
        <taxon>Bacteria</taxon>
        <taxon>Pseudomonadati</taxon>
        <taxon>Bacteroidota</taxon>
        <taxon>Cytophagia</taxon>
        <taxon>Cytophagales</taxon>
        <taxon>Cyclobacteriaceae</taxon>
        <taxon>Cyclobacterium</taxon>
    </lineage>
</organism>
<dbReference type="GO" id="GO:0004413">
    <property type="term" value="F:homoserine kinase activity"/>
    <property type="evidence" value="ECO:0007669"/>
    <property type="project" value="UniProtKB-UniRule"/>
</dbReference>
<evidence type="ECO:0000256" key="1">
    <source>
        <dbReference type="ARBA" id="ARBA00005015"/>
    </source>
</evidence>
<dbReference type="InterPro" id="IPR000870">
    <property type="entry name" value="Homoserine_kinase"/>
</dbReference>
<dbReference type="EMBL" id="FRCY01000023">
    <property type="protein sequence ID" value="SHN34597.1"/>
    <property type="molecule type" value="Genomic_DNA"/>
</dbReference>
<dbReference type="GO" id="GO:0005524">
    <property type="term" value="F:ATP binding"/>
    <property type="evidence" value="ECO:0007669"/>
    <property type="project" value="UniProtKB-UniRule"/>
</dbReference>
<dbReference type="Gene3D" id="3.30.70.890">
    <property type="entry name" value="GHMP kinase, C-terminal domain"/>
    <property type="match status" value="1"/>
</dbReference>
<dbReference type="AlphaFoldDB" id="A0A1M7QSD6"/>
<keyword evidence="5 12" id="KW-0028">Amino-acid biosynthesis</keyword>
<evidence type="ECO:0000256" key="5">
    <source>
        <dbReference type="ARBA" id="ARBA00022605"/>
    </source>
</evidence>
<comment type="similarity">
    <text evidence="2 12">Belongs to the GHMP kinase family. Homoserine kinase subfamily.</text>
</comment>
<gene>
    <name evidence="12" type="primary">thrB</name>
    <name evidence="15" type="ORF">SAMN04488057_12336</name>
</gene>
<keyword evidence="12" id="KW-0963">Cytoplasm</keyword>
<dbReference type="NCBIfam" id="TIGR00191">
    <property type="entry name" value="thrB"/>
    <property type="match status" value="1"/>
</dbReference>
<keyword evidence="9 12" id="KW-0418">Kinase</keyword>
<dbReference type="SUPFAM" id="SSF54211">
    <property type="entry name" value="Ribosomal protein S5 domain 2-like"/>
    <property type="match status" value="1"/>
</dbReference>